<evidence type="ECO:0000256" key="2">
    <source>
        <dbReference type="ARBA" id="ARBA00022771"/>
    </source>
</evidence>
<dbReference type="OrthoDB" id="441210at2759"/>
<dbReference type="InterPro" id="IPR017907">
    <property type="entry name" value="Znf_RING_CS"/>
</dbReference>
<evidence type="ECO:0000313" key="5">
    <source>
        <dbReference type="EMBL" id="PWN39065.1"/>
    </source>
</evidence>
<evidence type="ECO:0000256" key="1">
    <source>
        <dbReference type="ARBA" id="ARBA00022723"/>
    </source>
</evidence>
<feature type="domain" description="RING-type" evidence="4">
    <location>
        <begin position="2"/>
        <end position="31"/>
    </location>
</feature>
<dbReference type="InterPro" id="IPR013083">
    <property type="entry name" value="Znf_RING/FYVE/PHD"/>
</dbReference>
<dbReference type="GO" id="GO:0061630">
    <property type="term" value="F:ubiquitin protein ligase activity"/>
    <property type="evidence" value="ECO:0007669"/>
    <property type="project" value="InterPro"/>
</dbReference>
<keyword evidence="1" id="KW-0479">Metal-binding</keyword>
<gene>
    <name evidence="5" type="ORF">IE81DRAFT_274562</name>
</gene>
<dbReference type="SUPFAM" id="SSF57850">
    <property type="entry name" value="RING/U-box"/>
    <property type="match status" value="1"/>
</dbReference>
<dbReference type="GeneID" id="37033317"/>
<dbReference type="GO" id="GO:0007131">
    <property type="term" value="P:reciprocal meiotic recombination"/>
    <property type="evidence" value="ECO:0007669"/>
    <property type="project" value="InterPro"/>
</dbReference>
<keyword evidence="6" id="KW-1185">Reference proteome</keyword>
<dbReference type="GO" id="GO:0008270">
    <property type="term" value="F:zinc ion binding"/>
    <property type="evidence" value="ECO:0007669"/>
    <property type="project" value="UniProtKB-KW"/>
</dbReference>
<feature type="non-terminal residue" evidence="5">
    <location>
        <position position="1"/>
    </location>
</feature>
<dbReference type="InterPro" id="IPR001841">
    <property type="entry name" value="Znf_RING"/>
</dbReference>
<protein>
    <recommendedName>
        <fullName evidence="4">RING-type domain-containing protein</fullName>
    </recommendedName>
</protein>
<dbReference type="InterPro" id="IPR042448">
    <property type="entry name" value="CCNB1IP1"/>
</dbReference>
<dbReference type="InParanoid" id="A0A316VU68"/>
<dbReference type="EMBL" id="KZ819499">
    <property type="protein sequence ID" value="PWN39065.1"/>
    <property type="molecule type" value="Genomic_DNA"/>
</dbReference>
<evidence type="ECO:0000256" key="3">
    <source>
        <dbReference type="ARBA" id="ARBA00022833"/>
    </source>
</evidence>
<evidence type="ECO:0000259" key="4">
    <source>
        <dbReference type="Pfam" id="PF14634"/>
    </source>
</evidence>
<dbReference type="PROSITE" id="PS00518">
    <property type="entry name" value="ZF_RING_1"/>
    <property type="match status" value="1"/>
</dbReference>
<dbReference type="PANTHER" id="PTHR14305:SF0">
    <property type="entry name" value="E3 UBIQUITIN-PROTEIN LIGASE CCNB1IP1"/>
    <property type="match status" value="1"/>
</dbReference>
<dbReference type="Gene3D" id="3.30.40.10">
    <property type="entry name" value="Zinc/RING finger domain, C3HC4 (zinc finger)"/>
    <property type="match status" value="1"/>
</dbReference>
<dbReference type="Pfam" id="PF14634">
    <property type="entry name" value="zf-RING_5"/>
    <property type="match status" value="1"/>
</dbReference>
<organism evidence="5 6">
    <name type="scientific">Ceraceosorus guamensis</name>
    <dbReference type="NCBI Taxonomy" id="1522189"/>
    <lineage>
        <taxon>Eukaryota</taxon>
        <taxon>Fungi</taxon>
        <taxon>Dikarya</taxon>
        <taxon>Basidiomycota</taxon>
        <taxon>Ustilaginomycotina</taxon>
        <taxon>Exobasidiomycetes</taxon>
        <taxon>Ceraceosorales</taxon>
        <taxon>Ceraceosoraceae</taxon>
        <taxon>Ceraceosorus</taxon>
    </lineage>
</organism>
<name>A0A316VU68_9BASI</name>
<sequence>KAVVTTCSHIFCLKCANDLFTSARACPACETQLTEPDDVVVSSLQPSADYRTSVLAGLSPQIIM</sequence>
<keyword evidence="2" id="KW-0863">Zinc-finger</keyword>
<dbReference type="Proteomes" id="UP000245783">
    <property type="component" value="Unassembled WGS sequence"/>
</dbReference>
<feature type="non-terminal residue" evidence="5">
    <location>
        <position position="64"/>
    </location>
</feature>
<dbReference type="RefSeq" id="XP_025366225.1">
    <property type="nucleotide sequence ID" value="XM_025511447.1"/>
</dbReference>
<proteinExistence type="predicted"/>
<dbReference type="STRING" id="1522189.A0A316VU68"/>
<keyword evidence="3" id="KW-0862">Zinc</keyword>
<accession>A0A316VU68</accession>
<evidence type="ECO:0000313" key="6">
    <source>
        <dbReference type="Proteomes" id="UP000245783"/>
    </source>
</evidence>
<dbReference type="GO" id="GO:0000795">
    <property type="term" value="C:synaptonemal complex"/>
    <property type="evidence" value="ECO:0007669"/>
    <property type="project" value="InterPro"/>
</dbReference>
<dbReference type="AlphaFoldDB" id="A0A316VU68"/>
<dbReference type="PANTHER" id="PTHR14305">
    <property type="entry name" value="E3 UBIQUITIN-PROTEIN LIGASE CCNB1IP1"/>
    <property type="match status" value="1"/>
</dbReference>
<reference evidence="5 6" key="1">
    <citation type="journal article" date="2018" name="Mol. Biol. Evol.">
        <title>Broad Genomic Sampling Reveals a Smut Pathogenic Ancestry of the Fungal Clade Ustilaginomycotina.</title>
        <authorList>
            <person name="Kijpornyongpan T."/>
            <person name="Mondo S.J."/>
            <person name="Barry K."/>
            <person name="Sandor L."/>
            <person name="Lee J."/>
            <person name="Lipzen A."/>
            <person name="Pangilinan J."/>
            <person name="LaButti K."/>
            <person name="Hainaut M."/>
            <person name="Henrissat B."/>
            <person name="Grigoriev I.V."/>
            <person name="Spatafora J.W."/>
            <person name="Aime M.C."/>
        </authorList>
    </citation>
    <scope>NUCLEOTIDE SEQUENCE [LARGE SCALE GENOMIC DNA]</scope>
    <source>
        <strain evidence="5 6">MCA 4658</strain>
    </source>
</reference>